<dbReference type="Proteomes" id="UP001143910">
    <property type="component" value="Unassembled WGS sequence"/>
</dbReference>
<organism evidence="1 2">
    <name type="scientific">Zarea fungicola</name>
    <dbReference type="NCBI Taxonomy" id="93591"/>
    <lineage>
        <taxon>Eukaryota</taxon>
        <taxon>Fungi</taxon>
        <taxon>Dikarya</taxon>
        <taxon>Ascomycota</taxon>
        <taxon>Pezizomycotina</taxon>
        <taxon>Sordariomycetes</taxon>
        <taxon>Hypocreomycetidae</taxon>
        <taxon>Hypocreales</taxon>
        <taxon>Cordycipitaceae</taxon>
        <taxon>Zarea</taxon>
    </lineage>
</organism>
<name>A0ACC1MJY4_9HYPO</name>
<evidence type="ECO:0000313" key="1">
    <source>
        <dbReference type="EMBL" id="KAJ2967325.1"/>
    </source>
</evidence>
<reference evidence="1" key="1">
    <citation type="submission" date="2022-08" db="EMBL/GenBank/DDBJ databases">
        <title>Genome Sequence of Lecanicillium fungicola.</title>
        <authorList>
            <person name="Buettner E."/>
        </authorList>
    </citation>
    <scope>NUCLEOTIDE SEQUENCE</scope>
    <source>
        <strain evidence="1">Babe33</strain>
    </source>
</reference>
<gene>
    <name evidence="1" type="ORF">NQ176_g9715</name>
</gene>
<proteinExistence type="predicted"/>
<keyword evidence="2" id="KW-1185">Reference proteome</keyword>
<protein>
    <submittedName>
        <fullName evidence="1">Uncharacterized protein</fullName>
    </submittedName>
</protein>
<accession>A0ACC1MJY4</accession>
<dbReference type="EMBL" id="JANJQO010002329">
    <property type="protein sequence ID" value="KAJ2967325.1"/>
    <property type="molecule type" value="Genomic_DNA"/>
</dbReference>
<comment type="caution">
    <text evidence="1">The sequence shown here is derived from an EMBL/GenBank/DDBJ whole genome shotgun (WGS) entry which is preliminary data.</text>
</comment>
<evidence type="ECO:0000313" key="2">
    <source>
        <dbReference type="Proteomes" id="UP001143910"/>
    </source>
</evidence>
<sequence>MLRGWYLAQGLAPLGYSSSDDDEGPCELPNGRLVYMDDVLSEDDNDEDDAEDHDSALIEEHPEPILRLGSYTSPEKVVRGTGLVFPSKFAPGPNPLSPLELFRRRVRFMNVLRCTHRDDKSKLLLMTDGACLNNGHSNPKAFRG</sequence>